<evidence type="ECO:0000313" key="1">
    <source>
        <dbReference type="EMBL" id="GEL26910.1"/>
    </source>
</evidence>
<protein>
    <submittedName>
        <fullName evidence="1">Uncharacterized protein</fullName>
    </submittedName>
</protein>
<sequence>MKKLELMPIEETVKWAKHNSWYVADLLARRGTEGENPLIPRAEYEMLSFQTTFLQHPWLYLWLGEKVGMEGIRDICSSGHREFGIKTITPCNIQWGAGIALFGRLFLIDGGLIGPNDYIDNLRIIYSFWKTMFEGYMREGKPAVMDVGYVLQVLDQDVVEDLATQVEPLDDPELRATFGQFNSLAQLMGFLDHYDCRLGLGDTGPYEVDDKLILVRDCFVNEKSFPWTFVVGDLPFSYSMVLTFDKKKMMRDRKNGKLKMFSIYNTGTLFCDPPDYEDEALLDVAVYMRDQDYPNGTSTRIPLSELPEHIAKLESAVERMYQYLAMKPWFDKILEGNWVYVSASLPYVRAHDLEAEAAEMGFWDMDLRSMEYLLKGYTKAGEVQRNATAGLGAPPLQMPGFRCRGTKLGRYEIRN</sequence>
<evidence type="ECO:0000313" key="2">
    <source>
        <dbReference type="Proteomes" id="UP000321685"/>
    </source>
</evidence>
<dbReference type="Proteomes" id="UP000321685">
    <property type="component" value="Unassembled WGS sequence"/>
</dbReference>
<gene>
    <name evidence="1" type="ORF">PSU4_58640</name>
</gene>
<comment type="caution">
    <text evidence="1">The sequence shown here is derived from an EMBL/GenBank/DDBJ whole genome shotgun (WGS) entry which is preliminary data.</text>
</comment>
<dbReference type="OrthoDB" id="3568381at2"/>
<reference evidence="1 2" key="1">
    <citation type="submission" date="2019-07" db="EMBL/GenBank/DDBJ databases">
        <title>Whole genome shotgun sequence of Pseudonocardia sulfidoxydans NBRC 16205.</title>
        <authorList>
            <person name="Hosoyama A."/>
            <person name="Uohara A."/>
            <person name="Ohji S."/>
            <person name="Ichikawa N."/>
        </authorList>
    </citation>
    <scope>NUCLEOTIDE SEQUENCE [LARGE SCALE GENOMIC DNA]</scope>
    <source>
        <strain evidence="1 2">NBRC 16205</strain>
    </source>
</reference>
<dbReference type="EMBL" id="BJVJ01000122">
    <property type="protein sequence ID" value="GEL26910.1"/>
    <property type="molecule type" value="Genomic_DNA"/>
</dbReference>
<name>A0A511DPZ8_9PSEU</name>
<keyword evidence="2" id="KW-1185">Reference proteome</keyword>
<proteinExistence type="predicted"/>
<organism evidence="1 2">
    <name type="scientific">Pseudonocardia sulfidoxydans NBRC 16205</name>
    <dbReference type="NCBI Taxonomy" id="1223511"/>
    <lineage>
        <taxon>Bacteria</taxon>
        <taxon>Bacillati</taxon>
        <taxon>Actinomycetota</taxon>
        <taxon>Actinomycetes</taxon>
        <taxon>Pseudonocardiales</taxon>
        <taxon>Pseudonocardiaceae</taxon>
        <taxon>Pseudonocardia</taxon>
    </lineage>
</organism>
<accession>A0A511DPZ8</accession>
<dbReference type="RefSeq" id="WP_147115727.1">
    <property type="nucleotide sequence ID" value="NZ_BJVJ01000122.1"/>
</dbReference>
<dbReference type="AlphaFoldDB" id="A0A511DPZ8"/>